<comment type="caution">
    <text evidence="1">The sequence shown here is derived from an EMBL/GenBank/DDBJ whole genome shotgun (WGS) entry which is preliminary data.</text>
</comment>
<evidence type="ECO:0000313" key="1">
    <source>
        <dbReference type="EMBL" id="NGZ74389.1"/>
    </source>
</evidence>
<dbReference type="EMBL" id="JAAFGS010000001">
    <property type="protein sequence ID" value="NGZ74389.1"/>
    <property type="molecule type" value="Genomic_DNA"/>
</dbReference>
<organism evidence="1 2">
    <name type="scientific">Saccharibacillus alkalitolerans</name>
    <dbReference type="NCBI Taxonomy" id="2705290"/>
    <lineage>
        <taxon>Bacteria</taxon>
        <taxon>Bacillati</taxon>
        <taxon>Bacillota</taxon>
        <taxon>Bacilli</taxon>
        <taxon>Bacillales</taxon>
        <taxon>Paenibacillaceae</taxon>
        <taxon>Saccharibacillus</taxon>
    </lineage>
</organism>
<reference evidence="1 2" key="1">
    <citation type="submission" date="2020-01" db="EMBL/GenBank/DDBJ databases">
        <title>Polyphasic characterisation and genomic insights into a novel alkali tolerant bacterium VR-M41.</title>
        <authorList>
            <person name="Vemuluri V.R."/>
        </authorList>
    </citation>
    <scope>NUCLEOTIDE SEQUENCE [LARGE SCALE GENOMIC DNA]</scope>
    <source>
        <strain evidence="1 2">VR-M41</strain>
    </source>
</reference>
<dbReference type="Proteomes" id="UP000800303">
    <property type="component" value="Unassembled WGS sequence"/>
</dbReference>
<gene>
    <name evidence="1" type="ORF">GYN08_03595</name>
</gene>
<evidence type="ECO:0000313" key="2">
    <source>
        <dbReference type="Proteomes" id="UP000800303"/>
    </source>
</evidence>
<keyword evidence="2" id="KW-1185">Reference proteome</keyword>
<accession>A0ABX0F369</accession>
<name>A0ABX0F369_9BACL</name>
<protein>
    <submittedName>
        <fullName evidence="1">Uncharacterized protein</fullName>
    </submittedName>
</protein>
<proteinExistence type="predicted"/>
<dbReference type="RefSeq" id="WP_166272554.1">
    <property type="nucleotide sequence ID" value="NZ_JAAFGS010000001.1"/>
</dbReference>
<sequence length="231" mass="26044">MNQEEYGLYLLGLIEEEPYGENGVTEDDLFGYFQSFMPGGTGVEKVFEPLENGKELLKRIRPVYDMLDPADFEGEAVPGYFNGGRQDAAKERLEELGRELIGGLRRIFAMAPELAEEADRVLADIAEVEVLKPGAVAPILGDFEAEDDEGSLIYETLSDLIAEHTDYEEAPAILSEAYYSIGCDYWLSYYLQWPRYRGLQSAGDPLRAYAELYILGYHVVFQQAKLLIGRR</sequence>